<dbReference type="PANTHER" id="PTHR30055">
    <property type="entry name" value="HTH-TYPE TRANSCRIPTIONAL REGULATOR RUTR"/>
    <property type="match status" value="1"/>
</dbReference>
<dbReference type="Gene3D" id="1.10.357.10">
    <property type="entry name" value="Tetracycline Repressor, domain 2"/>
    <property type="match status" value="1"/>
</dbReference>
<keyword evidence="2 4" id="KW-0238">DNA-binding</keyword>
<accession>A0ABS2RLU5</accession>
<dbReference type="InterPro" id="IPR050109">
    <property type="entry name" value="HTH-type_TetR-like_transc_reg"/>
</dbReference>
<dbReference type="InterPro" id="IPR001647">
    <property type="entry name" value="HTH_TetR"/>
</dbReference>
<dbReference type="SUPFAM" id="SSF46689">
    <property type="entry name" value="Homeodomain-like"/>
    <property type="match status" value="1"/>
</dbReference>
<evidence type="ECO:0000256" key="2">
    <source>
        <dbReference type="ARBA" id="ARBA00023125"/>
    </source>
</evidence>
<evidence type="ECO:0000313" key="7">
    <source>
        <dbReference type="EMBL" id="MBM7799979.1"/>
    </source>
</evidence>
<evidence type="ECO:0000256" key="4">
    <source>
        <dbReference type="PROSITE-ProRule" id="PRU00335"/>
    </source>
</evidence>
<protein>
    <submittedName>
        <fullName evidence="7">AcrR family transcriptional regulator</fullName>
    </submittedName>
</protein>
<evidence type="ECO:0000259" key="6">
    <source>
        <dbReference type="PROSITE" id="PS50977"/>
    </source>
</evidence>
<dbReference type="Pfam" id="PF17754">
    <property type="entry name" value="TetR_C_14"/>
    <property type="match status" value="1"/>
</dbReference>
<dbReference type="PROSITE" id="PS50977">
    <property type="entry name" value="HTH_TETR_2"/>
    <property type="match status" value="1"/>
</dbReference>
<reference evidence="7 8" key="1">
    <citation type="submission" date="2021-01" db="EMBL/GenBank/DDBJ databases">
        <title>Sequencing the genomes of 1000 actinobacteria strains.</title>
        <authorList>
            <person name="Klenk H.-P."/>
        </authorList>
    </citation>
    <scope>NUCLEOTIDE SEQUENCE [LARGE SCALE GENOMIC DNA]</scope>
    <source>
        <strain evidence="7 8">DSM 18662</strain>
    </source>
</reference>
<dbReference type="InterPro" id="IPR009057">
    <property type="entry name" value="Homeodomain-like_sf"/>
</dbReference>
<sequence>MSESGIGLREMKKQMTRESIADAALQLALEKGLDHVTIEEIAHVAFVSPRTFSNYFTCKEEAVVAAGTQDTPGIIEDFLAVDPAEPTLKALATILIERAKVVSPEQLTLSLQKMALAEQHPSLRPFQTAQYEDFEAALREAVATRSGTDVDSDMYPWLVTAAAIAGVKSATRMWALSGADPKLLPELLQVAFDQIREGLPAPRRPKAQPAASDAESTPTENHHVEFSDAG</sequence>
<proteinExistence type="predicted"/>
<dbReference type="InterPro" id="IPR041347">
    <property type="entry name" value="MftR_C"/>
</dbReference>
<evidence type="ECO:0000313" key="8">
    <source>
        <dbReference type="Proteomes" id="UP000704762"/>
    </source>
</evidence>
<dbReference type="RefSeq" id="WP_204919072.1">
    <property type="nucleotide sequence ID" value="NZ_BAAAQP010000003.1"/>
</dbReference>
<evidence type="ECO:0000256" key="3">
    <source>
        <dbReference type="ARBA" id="ARBA00023163"/>
    </source>
</evidence>
<feature type="region of interest" description="Disordered" evidence="5">
    <location>
        <begin position="199"/>
        <end position="230"/>
    </location>
</feature>
<feature type="domain" description="HTH tetR-type" evidence="6">
    <location>
        <begin position="14"/>
        <end position="74"/>
    </location>
</feature>
<dbReference type="EMBL" id="JAFBCF010000001">
    <property type="protein sequence ID" value="MBM7799979.1"/>
    <property type="molecule type" value="Genomic_DNA"/>
</dbReference>
<name>A0ABS2RLU5_9ACTN</name>
<feature type="DNA-binding region" description="H-T-H motif" evidence="4">
    <location>
        <begin position="37"/>
        <end position="56"/>
    </location>
</feature>
<gene>
    <name evidence="7" type="ORF">JOE57_002900</name>
</gene>
<dbReference type="Pfam" id="PF00440">
    <property type="entry name" value="TetR_N"/>
    <property type="match status" value="1"/>
</dbReference>
<feature type="compositionally biased region" description="Basic and acidic residues" evidence="5">
    <location>
        <begin position="220"/>
        <end position="230"/>
    </location>
</feature>
<organism evidence="7 8">
    <name type="scientific">Microlunatus panaciterrae</name>
    <dbReference type="NCBI Taxonomy" id="400768"/>
    <lineage>
        <taxon>Bacteria</taxon>
        <taxon>Bacillati</taxon>
        <taxon>Actinomycetota</taxon>
        <taxon>Actinomycetes</taxon>
        <taxon>Propionibacteriales</taxon>
        <taxon>Propionibacteriaceae</taxon>
        <taxon>Microlunatus</taxon>
    </lineage>
</organism>
<keyword evidence="1" id="KW-0805">Transcription regulation</keyword>
<dbReference type="PANTHER" id="PTHR30055:SF238">
    <property type="entry name" value="MYCOFACTOCIN BIOSYNTHESIS TRANSCRIPTIONAL REGULATOR MFTR-RELATED"/>
    <property type="match status" value="1"/>
</dbReference>
<comment type="caution">
    <text evidence="7">The sequence shown here is derived from an EMBL/GenBank/DDBJ whole genome shotgun (WGS) entry which is preliminary data.</text>
</comment>
<dbReference type="Gene3D" id="1.10.10.60">
    <property type="entry name" value="Homeodomain-like"/>
    <property type="match status" value="1"/>
</dbReference>
<dbReference type="Proteomes" id="UP000704762">
    <property type="component" value="Unassembled WGS sequence"/>
</dbReference>
<keyword evidence="8" id="KW-1185">Reference proteome</keyword>
<evidence type="ECO:0000256" key="1">
    <source>
        <dbReference type="ARBA" id="ARBA00023015"/>
    </source>
</evidence>
<keyword evidence="3" id="KW-0804">Transcription</keyword>
<evidence type="ECO:0000256" key="5">
    <source>
        <dbReference type="SAM" id="MobiDB-lite"/>
    </source>
</evidence>